<organism evidence="2 3">
    <name type="scientific">Candidatus Buchananbacteria bacterium RBG_13_36_9</name>
    <dbReference type="NCBI Taxonomy" id="1797530"/>
    <lineage>
        <taxon>Bacteria</taxon>
        <taxon>Candidatus Buchananiibacteriota</taxon>
    </lineage>
</organism>
<evidence type="ECO:0000313" key="3">
    <source>
        <dbReference type="Proteomes" id="UP000176498"/>
    </source>
</evidence>
<feature type="region of interest" description="Disordered" evidence="1">
    <location>
        <begin position="101"/>
        <end position="121"/>
    </location>
</feature>
<evidence type="ECO:0000256" key="1">
    <source>
        <dbReference type="SAM" id="MobiDB-lite"/>
    </source>
</evidence>
<reference evidence="2 3" key="1">
    <citation type="journal article" date="2016" name="Nat. Commun.">
        <title>Thousands of microbial genomes shed light on interconnected biogeochemical processes in an aquifer system.</title>
        <authorList>
            <person name="Anantharaman K."/>
            <person name="Brown C.T."/>
            <person name="Hug L.A."/>
            <person name="Sharon I."/>
            <person name="Castelle C.J."/>
            <person name="Probst A.J."/>
            <person name="Thomas B.C."/>
            <person name="Singh A."/>
            <person name="Wilkins M.J."/>
            <person name="Karaoz U."/>
            <person name="Brodie E.L."/>
            <person name="Williams K.H."/>
            <person name="Hubbard S.S."/>
            <person name="Banfield J.F."/>
        </authorList>
    </citation>
    <scope>NUCLEOTIDE SEQUENCE [LARGE SCALE GENOMIC DNA]</scope>
</reference>
<gene>
    <name evidence="2" type="ORF">A2Y82_00410</name>
</gene>
<accession>A0A1G1XQ57</accession>
<proteinExistence type="predicted"/>
<name>A0A1G1XQ57_9BACT</name>
<evidence type="ECO:0000313" key="2">
    <source>
        <dbReference type="EMBL" id="OGY42175.1"/>
    </source>
</evidence>
<protein>
    <submittedName>
        <fullName evidence="2">Uncharacterized protein</fullName>
    </submittedName>
</protein>
<dbReference type="AlphaFoldDB" id="A0A1G1XQ57"/>
<comment type="caution">
    <text evidence="2">The sequence shown here is derived from an EMBL/GenBank/DDBJ whole genome shotgun (WGS) entry which is preliminary data.</text>
</comment>
<sequence length="121" mass="14225">MKEQFRLPSQIKKEQEKLILHELEMQRLKLLAQKNLEYNLAYQQVSKNPKTLMIQLGMIEKKLGPELGRVIGESLKIMAKALTPEEMQQLKIKRDTAMKRLELPKKDQKDVAEKLEKINKE</sequence>
<dbReference type="EMBL" id="MHHZ01000007">
    <property type="protein sequence ID" value="OGY42175.1"/>
    <property type="molecule type" value="Genomic_DNA"/>
</dbReference>
<dbReference type="Proteomes" id="UP000176498">
    <property type="component" value="Unassembled WGS sequence"/>
</dbReference>